<dbReference type="SFLD" id="SFLDS00003">
    <property type="entry name" value="Haloacid_Dehalogenase"/>
    <property type="match status" value="1"/>
</dbReference>
<evidence type="ECO:0000256" key="9">
    <source>
        <dbReference type="ARBA" id="ARBA00022989"/>
    </source>
</evidence>
<gene>
    <name evidence="14" type="ORF">SAMN05192549_11761</name>
</gene>
<dbReference type="Gene3D" id="3.30.70.100">
    <property type="match status" value="2"/>
</dbReference>
<dbReference type="InterPro" id="IPR036412">
    <property type="entry name" value="HAD-like_sf"/>
</dbReference>
<evidence type="ECO:0000256" key="1">
    <source>
        <dbReference type="ARBA" id="ARBA00004141"/>
    </source>
</evidence>
<keyword evidence="7" id="KW-0460">Magnesium</keyword>
<dbReference type="InterPro" id="IPR008250">
    <property type="entry name" value="ATPase_P-typ_transduc_dom_A_sf"/>
</dbReference>
<evidence type="ECO:0000256" key="6">
    <source>
        <dbReference type="ARBA" id="ARBA00022840"/>
    </source>
</evidence>
<feature type="region of interest" description="Disordered" evidence="12">
    <location>
        <begin position="215"/>
        <end position="236"/>
    </location>
</feature>
<dbReference type="GO" id="GO:0016887">
    <property type="term" value="F:ATP hydrolysis activity"/>
    <property type="evidence" value="ECO:0007669"/>
    <property type="project" value="InterPro"/>
</dbReference>
<evidence type="ECO:0000313" key="14">
    <source>
        <dbReference type="EMBL" id="SHN43546.1"/>
    </source>
</evidence>
<dbReference type="SUPFAM" id="SSF81653">
    <property type="entry name" value="Calcium ATPase, transduction domain A"/>
    <property type="match status" value="1"/>
</dbReference>
<reference evidence="15" key="1">
    <citation type="submission" date="2016-11" db="EMBL/GenBank/DDBJ databases">
        <authorList>
            <person name="Varghese N."/>
            <person name="Submissions S."/>
        </authorList>
    </citation>
    <scope>NUCLEOTIDE SEQUENCE [LARGE SCALE GENOMIC DNA]</scope>
    <source>
        <strain evidence="15">Sac-22</strain>
    </source>
</reference>
<dbReference type="InterPro" id="IPR023299">
    <property type="entry name" value="ATPase_P-typ_cyto_dom_N"/>
</dbReference>
<dbReference type="Pfam" id="PF00702">
    <property type="entry name" value="Hydrolase"/>
    <property type="match status" value="1"/>
</dbReference>
<dbReference type="Proteomes" id="UP000184339">
    <property type="component" value="Unassembled WGS sequence"/>
</dbReference>
<evidence type="ECO:0000256" key="2">
    <source>
        <dbReference type="ARBA" id="ARBA00006024"/>
    </source>
</evidence>
<proteinExistence type="inferred from homology"/>
<name>A0A1M7RBF1_9BURK</name>
<dbReference type="SUPFAM" id="SSF81665">
    <property type="entry name" value="Calcium ATPase, transmembrane domain M"/>
    <property type="match status" value="1"/>
</dbReference>
<dbReference type="InterPro" id="IPR027256">
    <property type="entry name" value="P-typ_ATPase_IB"/>
</dbReference>
<comment type="similarity">
    <text evidence="2 11">Belongs to the cation transport ATPase (P-type) (TC 3.A.3) family. Type IB subfamily.</text>
</comment>
<dbReference type="InterPro" id="IPR044492">
    <property type="entry name" value="P_typ_ATPase_HD_dom"/>
</dbReference>
<dbReference type="NCBIfam" id="TIGR01525">
    <property type="entry name" value="ATPase-IB_hvy"/>
    <property type="match status" value="1"/>
</dbReference>
<evidence type="ECO:0000256" key="4">
    <source>
        <dbReference type="ARBA" id="ARBA00022723"/>
    </source>
</evidence>
<dbReference type="Gene3D" id="3.40.50.1000">
    <property type="entry name" value="HAD superfamily/HAD-like"/>
    <property type="match status" value="1"/>
</dbReference>
<dbReference type="PANTHER" id="PTHR43079:SF1">
    <property type="entry name" value="CADMIUM_ZINC-TRANSPORTING ATPASE HMA1, CHLOROPLASTIC-RELATED"/>
    <property type="match status" value="1"/>
</dbReference>
<keyword evidence="10 11" id="KW-0472">Membrane</keyword>
<dbReference type="InterPro" id="IPR001757">
    <property type="entry name" value="P_typ_ATPase"/>
</dbReference>
<dbReference type="CDD" id="cd07551">
    <property type="entry name" value="P-type_ATPase_HM_ZosA_PfeT-like"/>
    <property type="match status" value="1"/>
</dbReference>
<feature type="transmembrane region" description="Helical" evidence="11">
    <location>
        <begin position="491"/>
        <end position="510"/>
    </location>
</feature>
<dbReference type="InterPro" id="IPR018303">
    <property type="entry name" value="ATPase_P-typ_P_site"/>
</dbReference>
<dbReference type="GO" id="GO:0046872">
    <property type="term" value="F:metal ion binding"/>
    <property type="evidence" value="ECO:0007669"/>
    <property type="project" value="UniProtKB-KW"/>
</dbReference>
<dbReference type="GO" id="GO:0019829">
    <property type="term" value="F:ATPase-coupled monoatomic cation transmembrane transporter activity"/>
    <property type="evidence" value="ECO:0007669"/>
    <property type="project" value="InterPro"/>
</dbReference>
<dbReference type="PROSITE" id="PS00154">
    <property type="entry name" value="ATPASE_E1_E2"/>
    <property type="match status" value="1"/>
</dbReference>
<dbReference type="InterPro" id="IPR051949">
    <property type="entry name" value="Cation_Transport_ATPase"/>
</dbReference>
<accession>A0A1M7RBF1</accession>
<comment type="caution">
    <text evidence="11">Lacks conserved residue(s) required for the propagation of feature annotation.</text>
</comment>
<dbReference type="SFLD" id="SFLDF00027">
    <property type="entry name" value="p-type_atpase"/>
    <property type="match status" value="1"/>
</dbReference>
<keyword evidence="4 11" id="KW-0479">Metal-binding</keyword>
<dbReference type="EMBL" id="FRCX01000017">
    <property type="protein sequence ID" value="SHN43546.1"/>
    <property type="molecule type" value="Genomic_DNA"/>
</dbReference>
<dbReference type="Gene3D" id="3.40.1110.10">
    <property type="entry name" value="Calcium-transporting ATPase, cytoplasmic domain N"/>
    <property type="match status" value="1"/>
</dbReference>
<sequence>MKHAEKIRLVLPLVLPDVTHPQDQCIDRLIQSLSGRPGLERVHLKQGESEELLLCLHYDPALITVARLRELVHSVGADLTEKYGHYTTRINLPLHARSARLLSNRLRGMLGVLEAEVSASGAVRVEYERDLLSQAELAQRIAAIGGTMEGASGRGHDDAPGTGQLADQNIVAIMGARIAKSGTTSPHERKHASATTSAVDVTAHGHDAGHVHEHETEAQHAHAHDDKAEAHAGHDHAHGGIFGERSELISAVLAGVCVLAGWLVESAGWGPEWLPLLLYCGAYLFGGYFTTKEAIENILARRFEIDTLMLVAAAGAAALGKWAEGGLLLFLFSLGHSLEHFAMGRARRAIEALAKLAPETALLKRGDATAEVPVETLKPGDIVLVKPNERLPADGVVVKGNTSVNQAPVTGESVPVDKEPVEDGTAAITTFERVSANSRVFAGTINGSGAIEVMVARLAAQSTMARVVQMVADAEAQRSPTQQFTDKFERIFVPVVLTLVGLLMLAFLVIDESFADSFYRAMAVLVAASPCALAISVPSAVLSGVARAGRGGVLVKGGGPLENLGSLTSIAFDKTGTLTEGRPKLTDVVPADGVSEEELLTIVLAVESHSDHPLASALVEGAKASLSNGKPVSTADNVKSITGRGIQASVGGETVYIAKPILFSELGGTGLPDALIKTNDQLIKDGRTTMIVRKGERYLGTIGVMDTPREVAASVMTRLRALGIERLIMISGDNQQVADSVARAVGLTEARGDLMPEQKVEAIKQLREQHGKVAMVGDGVNDAPAMANATVGVAMGAAGSDVALEAADVALMGDDLGQLPFVVGLSRQTSRIIKQNLWVSLGVVAVLIPATIFGLNIGTAVLFHEGSTVLVVINALRLLAFHDDDRGSIANTTQPPASVETAKVDVMKAPTT</sequence>
<dbReference type="AlphaFoldDB" id="A0A1M7RBF1"/>
<keyword evidence="8" id="KW-1278">Translocase</keyword>
<feature type="transmembrane region" description="Helical" evidence="11">
    <location>
        <begin position="522"/>
        <end position="546"/>
    </location>
</feature>
<keyword evidence="9 11" id="KW-1133">Transmembrane helix</keyword>
<keyword evidence="15" id="KW-1185">Reference proteome</keyword>
<keyword evidence="5 11" id="KW-0547">Nucleotide-binding</keyword>
<dbReference type="SFLD" id="SFLDG00002">
    <property type="entry name" value="C1.7:_P-type_atpase_like"/>
    <property type="match status" value="1"/>
</dbReference>
<organism evidence="14 15">
    <name type="scientific">Duganella sacchari</name>
    <dbReference type="NCBI Taxonomy" id="551987"/>
    <lineage>
        <taxon>Bacteria</taxon>
        <taxon>Pseudomonadati</taxon>
        <taxon>Pseudomonadota</taxon>
        <taxon>Betaproteobacteria</taxon>
        <taxon>Burkholderiales</taxon>
        <taxon>Oxalobacteraceae</taxon>
        <taxon>Telluria group</taxon>
        <taxon>Duganella</taxon>
    </lineage>
</organism>
<keyword evidence="11" id="KW-1003">Cell membrane</keyword>
<feature type="transmembrane region" description="Helical" evidence="11">
    <location>
        <begin position="837"/>
        <end position="855"/>
    </location>
</feature>
<keyword evidence="6 11" id="KW-0067">ATP-binding</keyword>
<dbReference type="Pfam" id="PF00122">
    <property type="entry name" value="E1-E2_ATPase"/>
    <property type="match status" value="1"/>
</dbReference>
<dbReference type="Gene3D" id="1.20.1110.10">
    <property type="entry name" value="Calcium-transporting ATPase, transmembrane domain"/>
    <property type="match status" value="1"/>
</dbReference>
<evidence type="ECO:0000256" key="12">
    <source>
        <dbReference type="SAM" id="MobiDB-lite"/>
    </source>
</evidence>
<dbReference type="RefSeq" id="WP_072789682.1">
    <property type="nucleotide sequence ID" value="NZ_FRCX01000017.1"/>
</dbReference>
<dbReference type="OrthoDB" id="8552908at2"/>
<protein>
    <submittedName>
        <fullName evidence="14">Cd2+/Zn2+-exporting ATPase</fullName>
    </submittedName>
</protein>
<evidence type="ECO:0000256" key="7">
    <source>
        <dbReference type="ARBA" id="ARBA00022842"/>
    </source>
</evidence>
<dbReference type="NCBIfam" id="TIGR01494">
    <property type="entry name" value="ATPase_P-type"/>
    <property type="match status" value="2"/>
</dbReference>
<evidence type="ECO:0000256" key="8">
    <source>
        <dbReference type="ARBA" id="ARBA00022967"/>
    </source>
</evidence>
<dbReference type="InterPro" id="IPR023214">
    <property type="entry name" value="HAD_sf"/>
</dbReference>
<evidence type="ECO:0000256" key="3">
    <source>
        <dbReference type="ARBA" id="ARBA00022692"/>
    </source>
</evidence>
<dbReference type="GO" id="GO:0030001">
    <property type="term" value="P:metal ion transport"/>
    <property type="evidence" value="ECO:0007669"/>
    <property type="project" value="UniProtKB-ARBA"/>
</dbReference>
<dbReference type="SUPFAM" id="SSF56784">
    <property type="entry name" value="HAD-like"/>
    <property type="match status" value="1"/>
</dbReference>
<keyword evidence="3 11" id="KW-0812">Transmembrane</keyword>
<evidence type="ECO:0000256" key="11">
    <source>
        <dbReference type="RuleBase" id="RU362081"/>
    </source>
</evidence>
<evidence type="ECO:0000256" key="10">
    <source>
        <dbReference type="ARBA" id="ARBA00023136"/>
    </source>
</evidence>
<dbReference type="GO" id="GO:0005886">
    <property type="term" value="C:plasma membrane"/>
    <property type="evidence" value="ECO:0007669"/>
    <property type="project" value="UniProtKB-SubCell"/>
</dbReference>
<feature type="domain" description="P-type ATPase A" evidence="13">
    <location>
        <begin position="356"/>
        <end position="471"/>
    </location>
</feature>
<evidence type="ECO:0000313" key="15">
    <source>
        <dbReference type="Proteomes" id="UP000184339"/>
    </source>
</evidence>
<dbReference type="STRING" id="551987.SAMN05192549_11761"/>
<evidence type="ECO:0000259" key="13">
    <source>
        <dbReference type="Pfam" id="PF00122"/>
    </source>
</evidence>
<dbReference type="GO" id="GO:0015662">
    <property type="term" value="F:P-type ion transporter activity"/>
    <property type="evidence" value="ECO:0007669"/>
    <property type="project" value="UniProtKB-ARBA"/>
</dbReference>
<dbReference type="PANTHER" id="PTHR43079">
    <property type="entry name" value="PROBABLE CADMIUM/ZINC-TRANSPORTING ATPASE HMA1"/>
    <property type="match status" value="1"/>
</dbReference>
<dbReference type="InterPro" id="IPR023298">
    <property type="entry name" value="ATPase_P-typ_TM_dom_sf"/>
</dbReference>
<dbReference type="Gene3D" id="2.70.150.10">
    <property type="entry name" value="Calcium-transporting ATPase, cytoplasmic transduction domain A"/>
    <property type="match status" value="1"/>
</dbReference>
<evidence type="ECO:0000256" key="5">
    <source>
        <dbReference type="ARBA" id="ARBA00022741"/>
    </source>
</evidence>
<comment type="subcellular location">
    <subcellularLocation>
        <location evidence="11">Cell membrane</location>
    </subcellularLocation>
    <subcellularLocation>
        <location evidence="1">Membrane</location>
        <topology evidence="1">Multi-pass membrane protein</topology>
    </subcellularLocation>
</comment>
<dbReference type="GO" id="GO:0005524">
    <property type="term" value="F:ATP binding"/>
    <property type="evidence" value="ECO:0007669"/>
    <property type="project" value="UniProtKB-UniRule"/>
</dbReference>
<dbReference type="PRINTS" id="PR00119">
    <property type="entry name" value="CATATPASE"/>
</dbReference>
<dbReference type="InterPro" id="IPR059000">
    <property type="entry name" value="ATPase_P-type_domA"/>
</dbReference>